<evidence type="ECO:0000256" key="1">
    <source>
        <dbReference type="ARBA" id="ARBA00001971"/>
    </source>
</evidence>
<dbReference type="CDD" id="cd11065">
    <property type="entry name" value="CYP64-like"/>
    <property type="match status" value="1"/>
</dbReference>
<sequence length="524" mass="59825">MSVGVDPIVFAASLLILFLSWKLLTRTKPFLPPGPRPLPIIGNALLWPNDSLAYHLEPWRKRFGDIIRLVVLGKPVVFLTSHKDASALFDKRGSIYSNRPPLTMVRECCEASRMVPRYGAESRVPRKMMKEILKPSSLAAYDTILKDENLKLLTGLLESPDDFPHQLRRMSTSFVLRVIYGYKMASDDDYFVKLGEKGVQIFERACVGAWAVNFFPSLRFLPGWLPGVQFKRTASQWRETLKEWREAPYQFTKSQLAEGEANHSFVADLLEYRQFLLDDEEYEEAVKFAAVTLYGGGADTFVASMWSFILAMTLHPEIQKKAQAEIDGVTRGERLPDFSDLKFMPFVEAVFQETLRWGCPVTLSLPHFVDVDDEYKGYIIEKKTTIVGSLWHFLNDTSLYQNPERFDPTRFSERNECLASAFAFSVGRRRCPAAHLAEKTIRLNIARVLATFDIRPPLNAKGDEVMPEVVWNKDVIRHPQRFNCRILPRSKDTLRLIQRELAGIEKSSLRVPETAPSSSFSPTC</sequence>
<keyword evidence="9 13" id="KW-0560">Oxidoreductase</keyword>
<evidence type="ECO:0000256" key="6">
    <source>
        <dbReference type="ARBA" id="ARBA00022692"/>
    </source>
</evidence>
<protein>
    <recommendedName>
        <fullName evidence="16">Cytochrome P450</fullName>
    </recommendedName>
</protein>
<dbReference type="InterPro" id="IPR001128">
    <property type="entry name" value="Cyt_P450"/>
</dbReference>
<comment type="cofactor">
    <cofactor evidence="1">
        <name>heme</name>
        <dbReference type="ChEBI" id="CHEBI:30413"/>
    </cofactor>
</comment>
<dbReference type="InterPro" id="IPR002401">
    <property type="entry name" value="Cyt_P450_E_grp-I"/>
</dbReference>
<evidence type="ECO:0000256" key="8">
    <source>
        <dbReference type="ARBA" id="ARBA00022989"/>
    </source>
</evidence>
<accession>A0ABP1DY40</accession>
<keyword evidence="7 13" id="KW-0479">Metal-binding</keyword>
<dbReference type="EMBL" id="OZ037949">
    <property type="protein sequence ID" value="CAL1711929.1"/>
    <property type="molecule type" value="Genomic_DNA"/>
</dbReference>
<dbReference type="PANTHER" id="PTHR46300">
    <property type="entry name" value="P450, PUTATIVE (EUROFUNG)-RELATED-RELATED"/>
    <property type="match status" value="1"/>
</dbReference>
<evidence type="ECO:0000256" key="4">
    <source>
        <dbReference type="ARBA" id="ARBA00010617"/>
    </source>
</evidence>
<dbReference type="InterPro" id="IPR017972">
    <property type="entry name" value="Cyt_P450_CS"/>
</dbReference>
<dbReference type="SUPFAM" id="SSF48264">
    <property type="entry name" value="Cytochrome P450"/>
    <property type="match status" value="1"/>
</dbReference>
<keyword evidence="11 13" id="KW-0503">Monooxygenase</keyword>
<evidence type="ECO:0000256" key="10">
    <source>
        <dbReference type="ARBA" id="ARBA00023004"/>
    </source>
</evidence>
<keyword evidence="12" id="KW-0472">Membrane</keyword>
<dbReference type="InterPro" id="IPR050364">
    <property type="entry name" value="Cytochrome_P450_fung"/>
</dbReference>
<evidence type="ECO:0000313" key="14">
    <source>
        <dbReference type="EMBL" id="CAL1711929.1"/>
    </source>
</evidence>
<evidence type="ECO:0000313" key="15">
    <source>
        <dbReference type="Proteomes" id="UP001497453"/>
    </source>
</evidence>
<dbReference type="PRINTS" id="PR00463">
    <property type="entry name" value="EP450I"/>
</dbReference>
<keyword evidence="10 13" id="KW-0408">Iron</keyword>
<dbReference type="Proteomes" id="UP001497453">
    <property type="component" value="Chromosome 6"/>
</dbReference>
<proteinExistence type="inferred from homology"/>
<dbReference type="Pfam" id="PF00067">
    <property type="entry name" value="p450"/>
    <property type="match status" value="1"/>
</dbReference>
<reference evidence="15" key="1">
    <citation type="submission" date="2024-04" db="EMBL/GenBank/DDBJ databases">
        <authorList>
            <person name="Shaw F."/>
            <person name="Minotto A."/>
        </authorList>
    </citation>
    <scope>NUCLEOTIDE SEQUENCE [LARGE SCALE GENOMIC DNA]</scope>
</reference>
<evidence type="ECO:0008006" key="16">
    <source>
        <dbReference type="Google" id="ProtNLM"/>
    </source>
</evidence>
<evidence type="ECO:0000256" key="5">
    <source>
        <dbReference type="ARBA" id="ARBA00022617"/>
    </source>
</evidence>
<dbReference type="PROSITE" id="PS00086">
    <property type="entry name" value="CYTOCHROME_P450"/>
    <property type="match status" value="1"/>
</dbReference>
<keyword evidence="5 13" id="KW-0349">Heme</keyword>
<evidence type="ECO:0000256" key="9">
    <source>
        <dbReference type="ARBA" id="ARBA00023002"/>
    </source>
</evidence>
<dbReference type="InterPro" id="IPR036396">
    <property type="entry name" value="Cyt_P450_sf"/>
</dbReference>
<evidence type="ECO:0000256" key="13">
    <source>
        <dbReference type="RuleBase" id="RU000461"/>
    </source>
</evidence>
<evidence type="ECO:0000256" key="12">
    <source>
        <dbReference type="ARBA" id="ARBA00023136"/>
    </source>
</evidence>
<organism evidence="14 15">
    <name type="scientific">Somion occarium</name>
    <dbReference type="NCBI Taxonomy" id="3059160"/>
    <lineage>
        <taxon>Eukaryota</taxon>
        <taxon>Fungi</taxon>
        <taxon>Dikarya</taxon>
        <taxon>Basidiomycota</taxon>
        <taxon>Agaricomycotina</taxon>
        <taxon>Agaricomycetes</taxon>
        <taxon>Polyporales</taxon>
        <taxon>Cerrenaceae</taxon>
        <taxon>Somion</taxon>
    </lineage>
</organism>
<comment type="pathway">
    <text evidence="3">Secondary metabolite biosynthesis.</text>
</comment>
<evidence type="ECO:0000256" key="3">
    <source>
        <dbReference type="ARBA" id="ARBA00005179"/>
    </source>
</evidence>
<gene>
    <name evidence="14" type="ORF">GFSPODELE1_LOCUS8571</name>
</gene>
<dbReference type="Gene3D" id="1.10.630.10">
    <property type="entry name" value="Cytochrome P450"/>
    <property type="match status" value="1"/>
</dbReference>
<name>A0ABP1DY40_9APHY</name>
<keyword evidence="15" id="KW-1185">Reference proteome</keyword>
<comment type="similarity">
    <text evidence="4 13">Belongs to the cytochrome P450 family.</text>
</comment>
<dbReference type="PANTHER" id="PTHR46300:SF7">
    <property type="entry name" value="P450, PUTATIVE (EUROFUNG)-RELATED"/>
    <property type="match status" value="1"/>
</dbReference>
<keyword evidence="8" id="KW-1133">Transmembrane helix</keyword>
<comment type="subcellular location">
    <subcellularLocation>
        <location evidence="2">Membrane</location>
        <topology evidence="2">Single-pass membrane protein</topology>
    </subcellularLocation>
</comment>
<keyword evidence="6" id="KW-0812">Transmembrane</keyword>
<evidence type="ECO:0000256" key="7">
    <source>
        <dbReference type="ARBA" id="ARBA00022723"/>
    </source>
</evidence>
<evidence type="ECO:0000256" key="2">
    <source>
        <dbReference type="ARBA" id="ARBA00004167"/>
    </source>
</evidence>
<evidence type="ECO:0000256" key="11">
    <source>
        <dbReference type="ARBA" id="ARBA00023033"/>
    </source>
</evidence>